<reference evidence="1 2" key="1">
    <citation type="submission" date="2015-05" db="EMBL/GenBank/DDBJ databases">
        <title>Distinctive expansion of gene families associated with plant cell wall degradation and secondary metabolism in the genomes of grapevine trunk pathogens.</title>
        <authorList>
            <person name="Lawrence D.P."/>
            <person name="Travadon R."/>
            <person name="Rolshausen P.E."/>
            <person name="Baumgartner K."/>
        </authorList>
    </citation>
    <scope>NUCLEOTIDE SEQUENCE [LARGE SCALE GENOMIC DNA]</scope>
    <source>
        <strain evidence="1">DA912</strain>
    </source>
</reference>
<comment type="caution">
    <text evidence="1">The sequence shown here is derived from an EMBL/GenBank/DDBJ whole genome shotgun (WGS) entry which is preliminary data.</text>
</comment>
<dbReference type="OrthoDB" id="5424391at2759"/>
<dbReference type="AlphaFoldDB" id="A0A0G2HPX8"/>
<evidence type="ECO:0000313" key="2">
    <source>
        <dbReference type="Proteomes" id="UP000034680"/>
    </source>
</evidence>
<dbReference type="EMBL" id="LCUC01000102">
    <property type="protein sequence ID" value="KKY36943.1"/>
    <property type="molecule type" value="Genomic_DNA"/>
</dbReference>
<protein>
    <submittedName>
        <fullName evidence="1">Uncharacterized protein</fullName>
    </submittedName>
</protein>
<gene>
    <name evidence="1" type="ORF">UCDDA912_g03037</name>
</gene>
<name>A0A0G2HPX8_9PEZI</name>
<keyword evidence="2" id="KW-1185">Reference proteome</keyword>
<sequence length="317" mass="35011">MFGTKNLSSLKDFLPQIHQPLPLSRRESQLLLKTLTTSFRNNLDREHGCWYENAPVASLKAAKNASASAPVRPTALHESHHRPIDRHVRAILSNPLFSYDGAAHSARSAATERDPMDVFDEAVAKGLMNPQRAAGVLKAKRHSITQSSTISVNETLASSGTARRVLQWLRSHGHERDLSFVSCTALITYLTQFMVEEGLEEIAWVWLERLMNGEGPDLPLTSPSPAAYILDSLVRAKALFGKSLDGGFTRRYNAIVKRVALMGIDTVHHLSRIGREKEADSIGNLLTDRFGLTLVAAFKPSLLATDVRESERSLPKG</sequence>
<reference evidence="1 2" key="2">
    <citation type="submission" date="2015-05" db="EMBL/GenBank/DDBJ databases">
        <authorList>
            <person name="Morales-Cruz A."/>
            <person name="Amrine K.C."/>
            <person name="Cantu D."/>
        </authorList>
    </citation>
    <scope>NUCLEOTIDE SEQUENCE [LARGE SCALE GENOMIC DNA]</scope>
    <source>
        <strain evidence="1">DA912</strain>
    </source>
</reference>
<proteinExistence type="predicted"/>
<accession>A0A0G2HPX8</accession>
<organism evidence="1 2">
    <name type="scientific">Diaporthe ampelina</name>
    <dbReference type="NCBI Taxonomy" id="1214573"/>
    <lineage>
        <taxon>Eukaryota</taxon>
        <taxon>Fungi</taxon>
        <taxon>Dikarya</taxon>
        <taxon>Ascomycota</taxon>
        <taxon>Pezizomycotina</taxon>
        <taxon>Sordariomycetes</taxon>
        <taxon>Sordariomycetidae</taxon>
        <taxon>Diaporthales</taxon>
        <taxon>Diaporthaceae</taxon>
        <taxon>Diaporthe</taxon>
    </lineage>
</organism>
<dbReference type="Proteomes" id="UP000034680">
    <property type="component" value="Unassembled WGS sequence"/>
</dbReference>
<evidence type="ECO:0000313" key="1">
    <source>
        <dbReference type="EMBL" id="KKY36943.1"/>
    </source>
</evidence>